<gene>
    <name evidence="1" type="ORF">PV328_006362</name>
</gene>
<evidence type="ECO:0000313" key="2">
    <source>
        <dbReference type="Proteomes" id="UP001168990"/>
    </source>
</evidence>
<accession>A0AA39FPP8</accession>
<comment type="caution">
    <text evidence="1">The sequence shown here is derived from an EMBL/GenBank/DDBJ whole genome shotgun (WGS) entry which is preliminary data.</text>
</comment>
<dbReference type="EMBL" id="JAQQBS010000002">
    <property type="protein sequence ID" value="KAK0173119.1"/>
    <property type="molecule type" value="Genomic_DNA"/>
</dbReference>
<name>A0AA39FPP8_9HYME</name>
<protein>
    <submittedName>
        <fullName evidence="1">Uncharacterized protein</fullName>
    </submittedName>
</protein>
<dbReference type="Proteomes" id="UP001168990">
    <property type="component" value="Unassembled WGS sequence"/>
</dbReference>
<keyword evidence="2" id="KW-1185">Reference proteome</keyword>
<proteinExistence type="predicted"/>
<evidence type="ECO:0000313" key="1">
    <source>
        <dbReference type="EMBL" id="KAK0173119.1"/>
    </source>
</evidence>
<dbReference type="AlphaFoldDB" id="A0AA39FPP8"/>
<sequence length="194" mass="22292">MFIYNIVECEDLCDDDGLQIVIAVEVVLTGEIVFLILINAEKETEENKERKSYIVKRDEPVYGKIRTHTEEPPINANTWEEYVKAEDEANAPKQTVYGTVRYIVKREEPVYGKMRTHTSEPPINANTWEEYAKDEDEANAPKQTVYGAVRYIVKRDEPVYGKIKTHLDIPGELDTDVLRTTKQPIYGIVRNAPS</sequence>
<reference evidence="1" key="1">
    <citation type="journal article" date="2023" name="bioRxiv">
        <title>Scaffold-level genome assemblies of two parasitoid biocontrol wasps reveal the parthenogenesis mechanism and an associated novel virus.</title>
        <authorList>
            <person name="Inwood S."/>
            <person name="Skelly J."/>
            <person name="Guhlin J."/>
            <person name="Harrop T."/>
            <person name="Goldson S."/>
            <person name="Dearden P."/>
        </authorList>
    </citation>
    <scope>NUCLEOTIDE SEQUENCE</scope>
    <source>
        <strain evidence="1">Irish</strain>
        <tissue evidence="1">Whole body</tissue>
    </source>
</reference>
<organism evidence="1 2">
    <name type="scientific">Microctonus aethiopoides</name>
    <dbReference type="NCBI Taxonomy" id="144406"/>
    <lineage>
        <taxon>Eukaryota</taxon>
        <taxon>Metazoa</taxon>
        <taxon>Ecdysozoa</taxon>
        <taxon>Arthropoda</taxon>
        <taxon>Hexapoda</taxon>
        <taxon>Insecta</taxon>
        <taxon>Pterygota</taxon>
        <taxon>Neoptera</taxon>
        <taxon>Endopterygota</taxon>
        <taxon>Hymenoptera</taxon>
        <taxon>Apocrita</taxon>
        <taxon>Ichneumonoidea</taxon>
        <taxon>Braconidae</taxon>
        <taxon>Euphorinae</taxon>
        <taxon>Microctonus</taxon>
    </lineage>
</organism>
<reference evidence="1" key="2">
    <citation type="submission" date="2023-03" db="EMBL/GenBank/DDBJ databases">
        <authorList>
            <person name="Inwood S.N."/>
            <person name="Skelly J.G."/>
            <person name="Guhlin J."/>
            <person name="Harrop T.W.R."/>
            <person name="Goldson S.G."/>
            <person name="Dearden P.K."/>
        </authorList>
    </citation>
    <scope>NUCLEOTIDE SEQUENCE</scope>
    <source>
        <strain evidence="1">Irish</strain>
        <tissue evidence="1">Whole body</tissue>
    </source>
</reference>